<keyword evidence="1" id="KW-1133">Transmembrane helix</keyword>
<dbReference type="STRING" id="85968.GCA_900073015_00186"/>
<protein>
    <recommendedName>
        <fullName evidence="4">Membrane alanine rich protein</fullName>
    </recommendedName>
</protein>
<evidence type="ECO:0000313" key="3">
    <source>
        <dbReference type="Proteomes" id="UP000230551"/>
    </source>
</evidence>
<sequence length="280" mass="29418">MSKRGSTSGGGSLSRSWQALAQRSMDAASEAADTAAHTLRLAADPRARQVRKRKYALWTGLFFIAATLGLVGITALLAVWEIPAWALIIPGAMAAGAAFPATLAMLRYRRLRATPLPDPRPANSRKLPPHGSAARPAMYALGASERGLFSLLGVIERTQLLPEEELRGLTAAANQASLAMAATAAEVVSMEKAATASPDSRGYLAPTINAYTAQLGAGVRQYNEMVTAAAHLVSSGNTGPSAAAVSPMSAQRYRGELTSATDKMLGWADAFEQLGQLRRA</sequence>
<dbReference type="OrthoDB" id="4750524at2"/>
<dbReference type="RefSeq" id="WP_090584918.1">
    <property type="nucleotide sequence ID" value="NZ_CP104302.1"/>
</dbReference>
<proteinExistence type="predicted"/>
<dbReference type="Proteomes" id="UP000230551">
    <property type="component" value="Unassembled WGS sequence"/>
</dbReference>
<dbReference type="InterPro" id="IPR057952">
    <property type="entry name" value="Rv2743c-like"/>
</dbReference>
<dbReference type="NCBIfam" id="NF047839">
    <property type="entry name" value="PspM_Rv2743c"/>
    <property type="match status" value="1"/>
</dbReference>
<name>A0A2G5P4X1_9MYCO</name>
<feature type="transmembrane region" description="Helical" evidence="1">
    <location>
        <begin position="84"/>
        <end position="106"/>
    </location>
</feature>
<feature type="transmembrane region" description="Helical" evidence="1">
    <location>
        <begin position="55"/>
        <end position="78"/>
    </location>
</feature>
<evidence type="ECO:0008006" key="4">
    <source>
        <dbReference type="Google" id="ProtNLM"/>
    </source>
</evidence>
<dbReference type="EMBL" id="PDCN02000039">
    <property type="protein sequence ID" value="PIB73160.1"/>
    <property type="molecule type" value="Genomic_DNA"/>
</dbReference>
<comment type="caution">
    <text evidence="2">The sequence shown here is derived from an EMBL/GenBank/DDBJ whole genome shotgun (WGS) entry which is preliminary data.</text>
</comment>
<dbReference type="AlphaFoldDB" id="A0A2G5P4X1"/>
<reference evidence="2 3" key="1">
    <citation type="journal article" date="2017" name="Infect. Genet. Evol.">
        <title>The new phylogeny of the genus Mycobacterium: The old and the news.</title>
        <authorList>
            <person name="Tortoli E."/>
            <person name="Fedrizzi T."/>
            <person name="Meehan C.J."/>
            <person name="Trovato A."/>
            <person name="Grottola A."/>
            <person name="Giacobazzi E."/>
            <person name="Serpini G.F."/>
            <person name="Tagliazucchi S."/>
            <person name="Fabio A."/>
            <person name="Bettua C."/>
            <person name="Bertorelli R."/>
            <person name="Frascaro F."/>
            <person name="De Sanctis V."/>
            <person name="Pecorari M."/>
            <person name="Jousson O."/>
            <person name="Segata N."/>
            <person name="Cirillo D.M."/>
        </authorList>
    </citation>
    <scope>NUCLEOTIDE SEQUENCE [LARGE SCALE GENOMIC DNA]</scope>
    <source>
        <strain evidence="2 3">CIP1034565</strain>
    </source>
</reference>
<evidence type="ECO:0000313" key="2">
    <source>
        <dbReference type="EMBL" id="PIB73160.1"/>
    </source>
</evidence>
<keyword evidence="1" id="KW-0812">Transmembrane</keyword>
<organism evidence="2 3">
    <name type="scientific">Mycolicibacterium brumae</name>
    <dbReference type="NCBI Taxonomy" id="85968"/>
    <lineage>
        <taxon>Bacteria</taxon>
        <taxon>Bacillati</taxon>
        <taxon>Actinomycetota</taxon>
        <taxon>Actinomycetes</taxon>
        <taxon>Mycobacteriales</taxon>
        <taxon>Mycobacteriaceae</taxon>
        <taxon>Mycolicibacterium</taxon>
    </lineage>
</organism>
<gene>
    <name evidence="2" type="ORF">CQY22_017960</name>
</gene>
<keyword evidence="3" id="KW-1185">Reference proteome</keyword>
<accession>A0A2G5P4X1</accession>
<dbReference type="Pfam" id="PF25587">
    <property type="entry name" value="Rv2743c"/>
    <property type="match status" value="1"/>
</dbReference>
<keyword evidence="1" id="KW-0472">Membrane</keyword>
<evidence type="ECO:0000256" key="1">
    <source>
        <dbReference type="SAM" id="Phobius"/>
    </source>
</evidence>